<organism evidence="2 3">
    <name type="scientific">Saccoglossus kowalevskii</name>
    <name type="common">Acorn worm</name>
    <dbReference type="NCBI Taxonomy" id="10224"/>
    <lineage>
        <taxon>Eukaryota</taxon>
        <taxon>Metazoa</taxon>
        <taxon>Hemichordata</taxon>
        <taxon>Enteropneusta</taxon>
        <taxon>Harrimaniidae</taxon>
        <taxon>Saccoglossus</taxon>
    </lineage>
</organism>
<feature type="compositionally biased region" description="Polar residues" evidence="1">
    <location>
        <begin position="22"/>
        <end position="43"/>
    </location>
</feature>
<accession>A0ABM0M6W8</accession>
<sequence length="194" mass="21168">MGNQLQGIAQGADESVPRKKTTTTNTQANSGIPSDTSVHNNTDVHGTRFQTAVSAADRAMPSNPVIRGNITVSGNANVQIGNNQTMNVPVRSVARETETAVTASDTHSSIPESNVNDCINVHCSAATRMPRPEVRCAQEECHDKRMQNVAEVPSLSCRQASNMTNRNYTRPHECTDQRIDEEGVNYRDHINNLI</sequence>
<evidence type="ECO:0000313" key="2">
    <source>
        <dbReference type="Proteomes" id="UP000694865"/>
    </source>
</evidence>
<evidence type="ECO:0000256" key="1">
    <source>
        <dbReference type="SAM" id="MobiDB-lite"/>
    </source>
</evidence>
<reference evidence="3" key="1">
    <citation type="submission" date="2025-08" db="UniProtKB">
        <authorList>
            <consortium name="RefSeq"/>
        </authorList>
    </citation>
    <scope>IDENTIFICATION</scope>
    <source>
        <tissue evidence="3">Testes</tissue>
    </source>
</reference>
<keyword evidence="2" id="KW-1185">Reference proteome</keyword>
<dbReference type="GeneID" id="102802929"/>
<proteinExistence type="predicted"/>
<protein>
    <submittedName>
        <fullName evidence="3">Uncharacterized protein LOC102802929</fullName>
    </submittedName>
</protein>
<dbReference type="Proteomes" id="UP000694865">
    <property type="component" value="Unplaced"/>
</dbReference>
<feature type="region of interest" description="Disordered" evidence="1">
    <location>
        <begin position="1"/>
        <end position="43"/>
    </location>
</feature>
<name>A0ABM0M6W8_SACKO</name>
<gene>
    <name evidence="3" type="primary">LOC102802929</name>
</gene>
<dbReference type="RefSeq" id="XP_006815759.1">
    <property type="nucleotide sequence ID" value="XM_006815696.1"/>
</dbReference>
<evidence type="ECO:0000313" key="3">
    <source>
        <dbReference type="RefSeq" id="XP_006815759.1"/>
    </source>
</evidence>